<dbReference type="FunFam" id="3.30.70.330:FF:000247">
    <property type="entry name" value="Multiple RNA-binding domain-containing protein 1"/>
    <property type="match status" value="1"/>
</dbReference>
<dbReference type="GO" id="GO:0006364">
    <property type="term" value="P:rRNA processing"/>
    <property type="evidence" value="ECO:0007669"/>
    <property type="project" value="UniProtKB-KW"/>
</dbReference>
<evidence type="ECO:0000256" key="7">
    <source>
        <dbReference type="ARBA" id="ARBA00023242"/>
    </source>
</evidence>
<dbReference type="InterPro" id="IPR034482">
    <property type="entry name" value="Mrd1_RRM3"/>
</dbReference>
<name>A0A9Q0AJS1_9PEZI</name>
<feature type="domain" description="RRM" evidence="11">
    <location>
        <begin position="332"/>
        <end position="411"/>
    </location>
</feature>
<evidence type="ECO:0000256" key="6">
    <source>
        <dbReference type="ARBA" id="ARBA00022884"/>
    </source>
</evidence>
<dbReference type="Gene3D" id="3.30.70.330">
    <property type="match status" value="5"/>
</dbReference>
<feature type="compositionally biased region" description="Polar residues" evidence="10">
    <location>
        <begin position="108"/>
        <end position="119"/>
    </location>
</feature>
<keyword evidence="7" id="KW-0539">Nucleus</keyword>
<keyword evidence="5" id="KW-0677">Repeat</keyword>
<keyword evidence="4" id="KW-0698">rRNA processing</keyword>
<comment type="subcellular location">
    <subcellularLocation>
        <location evidence="1">Nucleus</location>
    </subcellularLocation>
</comment>
<evidence type="ECO:0000259" key="11">
    <source>
        <dbReference type="PROSITE" id="PS50102"/>
    </source>
</evidence>
<keyword evidence="13" id="KW-1185">Reference proteome</keyword>
<feature type="compositionally biased region" description="Basic and acidic residues" evidence="10">
    <location>
        <begin position="127"/>
        <end position="139"/>
    </location>
</feature>
<dbReference type="PANTHER" id="PTHR10352">
    <property type="entry name" value="EUKARYOTIC TRANSLATION INITIATION FACTOR 3 SUBUNIT G"/>
    <property type="match status" value="1"/>
</dbReference>
<dbReference type="Pfam" id="PF00076">
    <property type="entry name" value="RRM_1"/>
    <property type="match status" value="5"/>
</dbReference>
<feature type="compositionally biased region" description="Basic and acidic residues" evidence="10">
    <location>
        <begin position="308"/>
        <end position="323"/>
    </location>
</feature>
<feature type="domain" description="RRM" evidence="11">
    <location>
        <begin position="732"/>
        <end position="809"/>
    </location>
</feature>
<dbReference type="GO" id="GO:1990904">
    <property type="term" value="C:ribonucleoprotein complex"/>
    <property type="evidence" value="ECO:0007669"/>
    <property type="project" value="UniProtKB-KW"/>
</dbReference>
<feature type="region of interest" description="Disordered" evidence="10">
    <location>
        <begin position="708"/>
        <end position="727"/>
    </location>
</feature>
<dbReference type="Proteomes" id="UP000829685">
    <property type="component" value="Unassembled WGS sequence"/>
</dbReference>
<evidence type="ECO:0000256" key="2">
    <source>
        <dbReference type="ARBA" id="ARBA00008033"/>
    </source>
</evidence>
<dbReference type="CDD" id="cd12568">
    <property type="entry name" value="RRM3_MRD1"/>
    <property type="match status" value="1"/>
</dbReference>
<evidence type="ECO:0000313" key="13">
    <source>
        <dbReference type="Proteomes" id="UP000829685"/>
    </source>
</evidence>
<feature type="compositionally biased region" description="Basic and acidic residues" evidence="10">
    <location>
        <begin position="180"/>
        <end position="198"/>
    </location>
</feature>
<keyword evidence="8" id="KW-0687">Ribonucleoprotein</keyword>
<feature type="region of interest" description="Disordered" evidence="10">
    <location>
        <begin position="272"/>
        <end position="325"/>
    </location>
</feature>
<dbReference type="GO" id="GO:0005634">
    <property type="term" value="C:nucleus"/>
    <property type="evidence" value="ECO:0007669"/>
    <property type="project" value="UniProtKB-SubCell"/>
</dbReference>
<dbReference type="SMART" id="SM00360">
    <property type="entry name" value="RRM"/>
    <property type="match status" value="5"/>
</dbReference>
<dbReference type="InterPro" id="IPR035979">
    <property type="entry name" value="RBD_domain_sf"/>
</dbReference>
<dbReference type="CDD" id="cd12320">
    <property type="entry name" value="RRM6_RBM19_RRM5_MRD1"/>
    <property type="match status" value="1"/>
</dbReference>
<evidence type="ECO:0000256" key="1">
    <source>
        <dbReference type="ARBA" id="ARBA00004123"/>
    </source>
</evidence>
<dbReference type="OrthoDB" id="439639at2759"/>
<evidence type="ECO:0000313" key="12">
    <source>
        <dbReference type="EMBL" id="KAI1857128.1"/>
    </source>
</evidence>
<evidence type="ECO:0000256" key="8">
    <source>
        <dbReference type="ARBA" id="ARBA00023274"/>
    </source>
</evidence>
<sequence length="857" mass="94533">MEQPQASQEESSRIFVRNLPPTITEPEFRKHFSHGSITDIKLIPQRRIGYVGFKTPDEAKKAVKLFHRSFIRMSKIAVELARPILDPALYKARQAHNTSHTPPLPTSKAPQATSDSSADPAQKKRKRDDLDEADPKLQEFLEVMHPGNYPAKKVREEESLDAVKPLVVTDGDSDGEYEEVPSRKLKGAEREPMARNEELSTQIKAPTGRVGSDPDASDSAGLRPESGAMDLDMPSNNDDVPGPATDDDWLRSRTNRLLDLVEDDEGLAALSRGAESAPAPAQDIKASEPVPVSEVETRPEADAGEDAAAEHPRPRRQEPKEDSILESIRNTSRIYVRNLPYSATSTELREFFAKFGEIEEIHVPSPRGSTNNNQGFAFISYVEPDHAVEAFQRADGATFQGRMIHIIPGSAKRVQQLDEYTLSKLPLKEQNRLRKKAKAGSAFNWNSLYMNQDAVLNSTADRLGVSKSELLDPTNADAAVKQALAETSTIQDTKAYFIANGVDLDSFKSAQRSDTIILVKNFPYGTSIEELRTEFQEHGQVLRVLMPPTGTIAIVHFANAAEAKTAFGKLAYRRFKNSILFLEKGPKTLFVEGAPQETSSTKTDGKQKLSAEELMGRGVNEEPEESSSLFVKNLSFNTNTAQLHEAFKHLDGYRSASVKTKTDPKKPGQVLSMGFGFVAFSNKASAEAAAQSMDGQVLHGHKLLVRTSHGGQDAAEQRRKEDAAKKAANRSTKIILKNLPFEATKKDIRTLMGTYGQLRTVRLPKNVQNRSKGYAFCEFVTSREAENAMAALKDTHLLGRKLVLEFAEAEAVDAEEVIAKMTKKTGSQNAKVSLHQLIGGDRKKITLGDEEEGEGDF</sequence>
<comment type="caution">
    <text evidence="12">The sequence shown here is derived from an EMBL/GenBank/DDBJ whole genome shotgun (WGS) entry which is preliminary data.</text>
</comment>
<feature type="domain" description="RRM" evidence="11">
    <location>
        <begin position="515"/>
        <end position="596"/>
    </location>
</feature>
<dbReference type="GO" id="GO:0003723">
    <property type="term" value="F:RNA binding"/>
    <property type="evidence" value="ECO:0007669"/>
    <property type="project" value="UniProtKB-UniRule"/>
</dbReference>
<dbReference type="InterPro" id="IPR012677">
    <property type="entry name" value="Nucleotide-bd_a/b_plait_sf"/>
</dbReference>
<proteinExistence type="inferred from homology"/>
<feature type="compositionally biased region" description="Basic and acidic residues" evidence="10">
    <location>
        <begin position="715"/>
        <end position="725"/>
    </location>
</feature>
<dbReference type="SUPFAM" id="SSF54928">
    <property type="entry name" value="RNA-binding domain, RBD"/>
    <property type="match status" value="4"/>
</dbReference>
<dbReference type="PROSITE" id="PS50102">
    <property type="entry name" value="RRM"/>
    <property type="match status" value="5"/>
</dbReference>
<gene>
    <name evidence="12" type="ORF">JX265_011329</name>
</gene>
<accession>A0A9Q0AJS1</accession>
<feature type="domain" description="RRM" evidence="11">
    <location>
        <begin position="12"/>
        <end position="83"/>
    </location>
</feature>
<evidence type="ECO:0000256" key="5">
    <source>
        <dbReference type="ARBA" id="ARBA00022737"/>
    </source>
</evidence>
<evidence type="ECO:0000256" key="3">
    <source>
        <dbReference type="ARBA" id="ARBA00013428"/>
    </source>
</evidence>
<organism evidence="12 13">
    <name type="scientific">Neoarthrinium moseri</name>
    <dbReference type="NCBI Taxonomy" id="1658444"/>
    <lineage>
        <taxon>Eukaryota</taxon>
        <taxon>Fungi</taxon>
        <taxon>Dikarya</taxon>
        <taxon>Ascomycota</taxon>
        <taxon>Pezizomycotina</taxon>
        <taxon>Sordariomycetes</taxon>
        <taxon>Xylariomycetidae</taxon>
        <taxon>Amphisphaeriales</taxon>
        <taxon>Apiosporaceae</taxon>
        <taxon>Neoarthrinium</taxon>
    </lineage>
</organism>
<reference evidence="12" key="1">
    <citation type="submission" date="2021-03" db="EMBL/GenBank/DDBJ databases">
        <title>Revisited historic fungal species revealed as producer of novel bioactive compounds through whole genome sequencing and comparative genomics.</title>
        <authorList>
            <person name="Vignolle G.A."/>
            <person name="Hochenegger N."/>
            <person name="Mach R.L."/>
            <person name="Mach-Aigner A.R."/>
            <person name="Javad Rahimi M."/>
            <person name="Salim K.A."/>
            <person name="Chan C.M."/>
            <person name="Lim L.B.L."/>
            <person name="Cai F."/>
            <person name="Druzhinina I.S."/>
            <person name="U'Ren J.M."/>
            <person name="Derntl C."/>
        </authorList>
    </citation>
    <scope>NUCLEOTIDE SEQUENCE</scope>
    <source>
        <strain evidence="12">TUCIM 5799</strain>
    </source>
</reference>
<comment type="similarity">
    <text evidence="2">Belongs to the RRM MRD1 family.</text>
</comment>
<feature type="domain" description="RRM" evidence="11">
    <location>
        <begin position="627"/>
        <end position="710"/>
    </location>
</feature>
<dbReference type="EMBL" id="JAFIMR010000041">
    <property type="protein sequence ID" value="KAI1857128.1"/>
    <property type="molecule type" value="Genomic_DNA"/>
</dbReference>
<evidence type="ECO:0000256" key="4">
    <source>
        <dbReference type="ARBA" id="ARBA00022552"/>
    </source>
</evidence>
<feature type="region of interest" description="Disordered" evidence="10">
    <location>
        <begin position="94"/>
        <end position="249"/>
    </location>
</feature>
<dbReference type="InterPro" id="IPR000504">
    <property type="entry name" value="RRM_dom"/>
</dbReference>
<evidence type="ECO:0000256" key="10">
    <source>
        <dbReference type="SAM" id="MobiDB-lite"/>
    </source>
</evidence>
<dbReference type="FunFam" id="3.30.70.330:FF:000459">
    <property type="entry name" value="Multiple RNA-binding domain-containing protein 1"/>
    <property type="match status" value="1"/>
</dbReference>
<keyword evidence="6 9" id="KW-0694">RNA-binding</keyword>
<dbReference type="AlphaFoldDB" id="A0A9Q0AJS1"/>
<protein>
    <recommendedName>
        <fullName evidence="3">Multiple RNA-binding domain-containing protein 1</fullName>
    </recommendedName>
</protein>
<evidence type="ECO:0000256" key="9">
    <source>
        <dbReference type="PROSITE-ProRule" id="PRU00176"/>
    </source>
</evidence>